<comment type="caution">
    <text evidence="2">The sequence shown here is derived from an EMBL/GenBank/DDBJ whole genome shotgun (WGS) entry which is preliminary data.</text>
</comment>
<keyword evidence="3" id="KW-1185">Reference proteome</keyword>
<dbReference type="Proteomes" id="UP001244011">
    <property type="component" value="Unassembled WGS sequence"/>
</dbReference>
<dbReference type="RefSeq" id="XP_060279257.1">
    <property type="nucleotide sequence ID" value="XM_060423016.1"/>
</dbReference>
<organism evidence="2 3">
    <name type="scientific">Phialemonium atrogriseum</name>
    <dbReference type="NCBI Taxonomy" id="1093897"/>
    <lineage>
        <taxon>Eukaryota</taxon>
        <taxon>Fungi</taxon>
        <taxon>Dikarya</taxon>
        <taxon>Ascomycota</taxon>
        <taxon>Pezizomycotina</taxon>
        <taxon>Sordariomycetes</taxon>
        <taxon>Sordariomycetidae</taxon>
        <taxon>Cephalothecales</taxon>
        <taxon>Cephalothecaceae</taxon>
        <taxon>Phialemonium</taxon>
    </lineage>
</organism>
<evidence type="ECO:0000256" key="1">
    <source>
        <dbReference type="SAM" id="Phobius"/>
    </source>
</evidence>
<feature type="transmembrane region" description="Helical" evidence="1">
    <location>
        <begin position="79"/>
        <end position="99"/>
    </location>
</feature>
<keyword evidence="1" id="KW-0812">Transmembrane</keyword>
<keyword evidence="1" id="KW-0472">Membrane</keyword>
<gene>
    <name evidence="2" type="ORF">QBC33DRAFT_252581</name>
</gene>
<proteinExistence type="predicted"/>
<name>A0AAJ0BRB6_9PEZI</name>
<dbReference type="EMBL" id="MU839031">
    <property type="protein sequence ID" value="KAK1763044.1"/>
    <property type="molecule type" value="Genomic_DNA"/>
</dbReference>
<feature type="transmembrane region" description="Helical" evidence="1">
    <location>
        <begin position="9"/>
        <end position="31"/>
    </location>
</feature>
<dbReference type="GeneID" id="85306203"/>
<dbReference type="AlphaFoldDB" id="A0AAJ0BRB6"/>
<accession>A0AAJ0BRB6</accession>
<protein>
    <submittedName>
        <fullName evidence="2">Uncharacterized protein</fullName>
    </submittedName>
</protein>
<sequence>MRRPDPTQIFALAAEFMVVVPTLVLFAVIYADDLRTTLWEIGGNKGWNSDPRLRIYFYANHREPPEIPFIWSQRLTDSVLAIAMLGVAVWLARFTLLYFGATMARINAVYDILLSGLWTYAVVAQSSGDFSDPEHPCSRPWYLEKSCTQVGSQNRGACVAAKVSFFLALLAM</sequence>
<keyword evidence="1" id="KW-1133">Transmembrane helix</keyword>
<evidence type="ECO:0000313" key="2">
    <source>
        <dbReference type="EMBL" id="KAK1763044.1"/>
    </source>
</evidence>
<reference evidence="2" key="1">
    <citation type="submission" date="2023-06" db="EMBL/GenBank/DDBJ databases">
        <title>Genome-scale phylogeny and comparative genomics of the fungal order Sordariales.</title>
        <authorList>
            <consortium name="Lawrence Berkeley National Laboratory"/>
            <person name="Hensen N."/>
            <person name="Bonometti L."/>
            <person name="Westerberg I."/>
            <person name="Brannstrom I.O."/>
            <person name="Guillou S."/>
            <person name="Cros-Aarteil S."/>
            <person name="Calhoun S."/>
            <person name="Haridas S."/>
            <person name="Kuo A."/>
            <person name="Mondo S."/>
            <person name="Pangilinan J."/>
            <person name="Riley R."/>
            <person name="Labutti K."/>
            <person name="Andreopoulos B."/>
            <person name="Lipzen A."/>
            <person name="Chen C."/>
            <person name="Yanf M."/>
            <person name="Daum C."/>
            <person name="Ng V."/>
            <person name="Clum A."/>
            <person name="Steindorff A."/>
            <person name="Ohm R."/>
            <person name="Martin F."/>
            <person name="Silar P."/>
            <person name="Natvig D."/>
            <person name="Lalanne C."/>
            <person name="Gautier V."/>
            <person name="Ament-Velasquez S.L."/>
            <person name="Kruys A."/>
            <person name="Hutchinson M.I."/>
            <person name="Powell A.J."/>
            <person name="Barry K."/>
            <person name="Miller A.N."/>
            <person name="Grigoriev I.V."/>
            <person name="Debuchy R."/>
            <person name="Gladieux P."/>
            <person name="Thoren M.H."/>
            <person name="Johannesson H."/>
        </authorList>
    </citation>
    <scope>NUCLEOTIDE SEQUENCE</scope>
    <source>
        <strain evidence="2">8032-3</strain>
    </source>
</reference>
<evidence type="ECO:0000313" key="3">
    <source>
        <dbReference type="Proteomes" id="UP001244011"/>
    </source>
</evidence>